<accession>A0ACB9CZH6</accession>
<gene>
    <name evidence="1" type="ORF">L2E82_30121</name>
</gene>
<evidence type="ECO:0000313" key="1">
    <source>
        <dbReference type="EMBL" id="KAI3739710.1"/>
    </source>
</evidence>
<dbReference type="EMBL" id="CM042013">
    <property type="protein sequence ID" value="KAI3739710.1"/>
    <property type="molecule type" value="Genomic_DNA"/>
</dbReference>
<evidence type="ECO:0000313" key="2">
    <source>
        <dbReference type="Proteomes" id="UP001055811"/>
    </source>
</evidence>
<dbReference type="Proteomes" id="UP001055811">
    <property type="component" value="Linkage Group LG05"/>
</dbReference>
<reference evidence="2" key="1">
    <citation type="journal article" date="2022" name="Mol. Ecol. Resour.">
        <title>The genomes of chicory, endive, great burdock and yacon provide insights into Asteraceae palaeo-polyploidization history and plant inulin production.</title>
        <authorList>
            <person name="Fan W."/>
            <person name="Wang S."/>
            <person name="Wang H."/>
            <person name="Wang A."/>
            <person name="Jiang F."/>
            <person name="Liu H."/>
            <person name="Zhao H."/>
            <person name="Xu D."/>
            <person name="Zhang Y."/>
        </authorList>
    </citation>
    <scope>NUCLEOTIDE SEQUENCE [LARGE SCALE GENOMIC DNA]</scope>
    <source>
        <strain evidence="2">cv. Punajuju</strain>
    </source>
</reference>
<proteinExistence type="predicted"/>
<keyword evidence="2" id="KW-1185">Reference proteome</keyword>
<comment type="caution">
    <text evidence="1">The sequence shown here is derived from an EMBL/GenBank/DDBJ whole genome shotgun (WGS) entry which is preliminary data.</text>
</comment>
<name>A0ACB9CZH6_CICIN</name>
<reference evidence="1 2" key="2">
    <citation type="journal article" date="2022" name="Mol. Ecol. Resour.">
        <title>The genomes of chicory, endive, great burdock and yacon provide insights into Asteraceae paleo-polyploidization history and plant inulin production.</title>
        <authorList>
            <person name="Fan W."/>
            <person name="Wang S."/>
            <person name="Wang H."/>
            <person name="Wang A."/>
            <person name="Jiang F."/>
            <person name="Liu H."/>
            <person name="Zhao H."/>
            <person name="Xu D."/>
            <person name="Zhang Y."/>
        </authorList>
    </citation>
    <scope>NUCLEOTIDE SEQUENCE [LARGE SCALE GENOMIC DNA]</scope>
    <source>
        <strain evidence="2">cv. Punajuju</strain>
        <tissue evidence="1">Leaves</tissue>
    </source>
</reference>
<sequence length="228" mass="25456">MVEAAEEKTAGRRHGEEDRHAVQEIDFFSHMERKIDRLFKKLISFWLLLCSIICYDCVYFLIPSTLIRVHRDGNEGGGHGWSRLCGARFFFLIKPLAALANALIRSSSQKITLLRLTMYQTLERLQEIPTSTLNASGNNIYTGGGQPLSALPGSELEHPVQHEGSQFINGFHAANDNSPPQRTRYSQIDDRGNGETTSIANLHEHESEDSNVGLHAVKVVANLATRSQ</sequence>
<protein>
    <submittedName>
        <fullName evidence="1">Uncharacterized protein</fullName>
    </submittedName>
</protein>
<organism evidence="1 2">
    <name type="scientific">Cichorium intybus</name>
    <name type="common">Chicory</name>
    <dbReference type="NCBI Taxonomy" id="13427"/>
    <lineage>
        <taxon>Eukaryota</taxon>
        <taxon>Viridiplantae</taxon>
        <taxon>Streptophyta</taxon>
        <taxon>Embryophyta</taxon>
        <taxon>Tracheophyta</taxon>
        <taxon>Spermatophyta</taxon>
        <taxon>Magnoliopsida</taxon>
        <taxon>eudicotyledons</taxon>
        <taxon>Gunneridae</taxon>
        <taxon>Pentapetalae</taxon>
        <taxon>asterids</taxon>
        <taxon>campanulids</taxon>
        <taxon>Asterales</taxon>
        <taxon>Asteraceae</taxon>
        <taxon>Cichorioideae</taxon>
        <taxon>Cichorieae</taxon>
        <taxon>Cichoriinae</taxon>
        <taxon>Cichorium</taxon>
    </lineage>
</organism>